<dbReference type="EMBL" id="VJMP01000013">
    <property type="protein sequence ID" value="TRL75305.1"/>
    <property type="molecule type" value="Genomic_DNA"/>
</dbReference>
<dbReference type="Proteomes" id="UP000316594">
    <property type="component" value="Unassembled WGS sequence"/>
</dbReference>
<evidence type="ECO:0000256" key="1">
    <source>
        <dbReference type="ARBA" id="ARBA00022679"/>
    </source>
</evidence>
<gene>
    <name evidence="3" type="ORF">FNL11_11415</name>
</gene>
<dbReference type="InterPro" id="IPR016181">
    <property type="entry name" value="Acyl_CoA_acyltransferase"/>
</dbReference>
<dbReference type="AlphaFoldDB" id="A0AB38PCR7"/>
<evidence type="ECO:0000313" key="4">
    <source>
        <dbReference type="Proteomes" id="UP000316594"/>
    </source>
</evidence>
<evidence type="ECO:0000259" key="2">
    <source>
        <dbReference type="PROSITE" id="PS51186"/>
    </source>
</evidence>
<evidence type="ECO:0000313" key="3">
    <source>
        <dbReference type="EMBL" id="TRL75305.1"/>
    </source>
</evidence>
<accession>A0AB38PCR7</accession>
<organism evidence="3 4">
    <name type="scientific">Staphylococcus haemolyticus</name>
    <dbReference type="NCBI Taxonomy" id="1283"/>
    <lineage>
        <taxon>Bacteria</taxon>
        <taxon>Bacillati</taxon>
        <taxon>Bacillota</taxon>
        <taxon>Bacilli</taxon>
        <taxon>Bacillales</taxon>
        <taxon>Staphylococcaceae</taxon>
        <taxon>Staphylococcus</taxon>
    </lineage>
</organism>
<dbReference type="PROSITE" id="PS51186">
    <property type="entry name" value="GNAT"/>
    <property type="match status" value="1"/>
</dbReference>
<dbReference type="SUPFAM" id="SSF55729">
    <property type="entry name" value="Acyl-CoA N-acyltransferases (Nat)"/>
    <property type="match status" value="1"/>
</dbReference>
<reference evidence="3 4" key="1">
    <citation type="submission" date="2019-07" db="EMBL/GenBank/DDBJ databases">
        <title>Genome Sequencing and Assembly of Staphylococcus haemolyticus SDA2.</title>
        <authorList>
            <person name="Emmons C.B."/>
            <person name="Park C."/>
            <person name="Sevigny J.L."/>
            <person name="Andam C."/>
        </authorList>
    </citation>
    <scope>NUCLEOTIDE SEQUENCE [LARGE SCALE GENOMIC DNA]</scope>
    <source>
        <strain evidence="3 4">SDA2</strain>
    </source>
</reference>
<protein>
    <submittedName>
        <fullName evidence="3">GNAT family N-acetyltransferase</fullName>
    </submittedName>
</protein>
<comment type="caution">
    <text evidence="3">The sequence shown here is derived from an EMBL/GenBank/DDBJ whole genome shotgun (WGS) entry which is preliminary data.</text>
</comment>
<dbReference type="Pfam" id="PF00583">
    <property type="entry name" value="Acetyltransf_1"/>
    <property type="match status" value="1"/>
</dbReference>
<sequence length="149" mass="17157">MFEKLDSIEDAPFDLLLLADPSMKLVLKYLQSGKCFIYKDDSKILGCYVLIEISVDRVELVNIAVRENKQGLGIGKKLLLHLFDYAKQKGYKEIIVGTGNSSIDQIAFYQKAGFRMIGVEIGFFERNYKDKIYENGILCRDKIWFLKKV</sequence>
<dbReference type="GO" id="GO:0008080">
    <property type="term" value="F:N-acetyltransferase activity"/>
    <property type="evidence" value="ECO:0007669"/>
    <property type="project" value="InterPro"/>
</dbReference>
<dbReference type="InterPro" id="IPR050769">
    <property type="entry name" value="NAT_camello-type"/>
</dbReference>
<keyword evidence="1" id="KW-0808">Transferase</keyword>
<feature type="domain" description="N-acetyltransferase" evidence="2">
    <location>
        <begin position="1"/>
        <end position="149"/>
    </location>
</feature>
<dbReference type="PANTHER" id="PTHR13947">
    <property type="entry name" value="GNAT FAMILY N-ACETYLTRANSFERASE"/>
    <property type="match status" value="1"/>
</dbReference>
<dbReference type="Gene3D" id="3.40.630.30">
    <property type="match status" value="1"/>
</dbReference>
<dbReference type="CDD" id="cd04301">
    <property type="entry name" value="NAT_SF"/>
    <property type="match status" value="1"/>
</dbReference>
<name>A0AB38PCR7_STAHA</name>
<proteinExistence type="predicted"/>
<dbReference type="PANTHER" id="PTHR13947:SF37">
    <property type="entry name" value="LD18367P"/>
    <property type="match status" value="1"/>
</dbReference>
<dbReference type="RefSeq" id="WP_059747568.1">
    <property type="nucleotide sequence ID" value="NZ_JAHCOB010000016.1"/>
</dbReference>
<dbReference type="InterPro" id="IPR000182">
    <property type="entry name" value="GNAT_dom"/>
</dbReference>